<organism evidence="4 5">
    <name type="scientific">Botryotinia fuckeliana (strain B05.10)</name>
    <name type="common">Noble rot fungus</name>
    <name type="synonym">Botrytis cinerea</name>
    <dbReference type="NCBI Taxonomy" id="332648"/>
    <lineage>
        <taxon>Eukaryota</taxon>
        <taxon>Fungi</taxon>
        <taxon>Dikarya</taxon>
        <taxon>Ascomycota</taxon>
        <taxon>Pezizomycotina</taxon>
        <taxon>Leotiomycetes</taxon>
        <taxon>Helotiales</taxon>
        <taxon>Sclerotiniaceae</taxon>
        <taxon>Botrytis</taxon>
    </lineage>
</organism>
<keyword evidence="1" id="KW-0238">DNA-binding</keyword>
<proteinExistence type="predicted"/>
<dbReference type="KEGG" id="bfu:BCIN_11g03320"/>
<reference evidence="4 5" key="1">
    <citation type="journal article" date="2011" name="PLoS Genet.">
        <title>Genomic analysis of the necrotrophic fungal pathogens Sclerotinia sclerotiorum and Botrytis cinerea.</title>
        <authorList>
            <person name="Amselem J."/>
            <person name="Cuomo C.A."/>
            <person name="van Kan J.A."/>
            <person name="Viaud M."/>
            <person name="Benito E.P."/>
            <person name="Couloux A."/>
            <person name="Coutinho P.M."/>
            <person name="de Vries R.P."/>
            <person name="Dyer P.S."/>
            <person name="Fillinger S."/>
            <person name="Fournier E."/>
            <person name="Gout L."/>
            <person name="Hahn M."/>
            <person name="Kohn L."/>
            <person name="Lapalu N."/>
            <person name="Plummer K.M."/>
            <person name="Pradier J.M."/>
            <person name="Quevillon E."/>
            <person name="Sharon A."/>
            <person name="Simon A."/>
            <person name="ten Have A."/>
            <person name="Tudzynski B."/>
            <person name="Tudzynski P."/>
            <person name="Wincker P."/>
            <person name="Andrew M."/>
            <person name="Anthouard V."/>
            <person name="Beever R.E."/>
            <person name="Beffa R."/>
            <person name="Benoit I."/>
            <person name="Bouzid O."/>
            <person name="Brault B."/>
            <person name="Chen Z."/>
            <person name="Choquer M."/>
            <person name="Collemare J."/>
            <person name="Cotton P."/>
            <person name="Danchin E.G."/>
            <person name="Da Silva C."/>
            <person name="Gautier A."/>
            <person name="Giraud C."/>
            <person name="Giraud T."/>
            <person name="Gonzalez C."/>
            <person name="Grossetete S."/>
            <person name="Guldener U."/>
            <person name="Henrissat B."/>
            <person name="Howlett B.J."/>
            <person name="Kodira C."/>
            <person name="Kretschmer M."/>
            <person name="Lappartient A."/>
            <person name="Leroch M."/>
            <person name="Levis C."/>
            <person name="Mauceli E."/>
            <person name="Neuveglise C."/>
            <person name="Oeser B."/>
            <person name="Pearson M."/>
            <person name="Poulain J."/>
            <person name="Poussereau N."/>
            <person name="Quesneville H."/>
            <person name="Rascle C."/>
            <person name="Schumacher J."/>
            <person name="Segurens B."/>
            <person name="Sexton A."/>
            <person name="Silva E."/>
            <person name="Sirven C."/>
            <person name="Soanes D.M."/>
            <person name="Talbot N.J."/>
            <person name="Templeton M."/>
            <person name="Yandava C."/>
            <person name="Yarden O."/>
            <person name="Zeng Q."/>
            <person name="Rollins J.A."/>
            <person name="Lebrun M.H."/>
            <person name="Dickman M."/>
        </authorList>
    </citation>
    <scope>NUCLEOTIDE SEQUENCE [LARGE SCALE GENOMIC DNA]</scope>
    <source>
        <strain evidence="4 5">B05.10</strain>
    </source>
</reference>
<gene>
    <name evidence="4" type="ORF">BCIN_11g03320</name>
</gene>
<dbReference type="AlphaFoldDB" id="A0A384JWP0"/>
<keyword evidence="5" id="KW-1185">Reference proteome</keyword>
<dbReference type="SUPFAM" id="SSF47095">
    <property type="entry name" value="HMG-box"/>
    <property type="match status" value="2"/>
</dbReference>
<dbReference type="GO" id="GO:0005634">
    <property type="term" value="C:nucleus"/>
    <property type="evidence" value="ECO:0007669"/>
    <property type="project" value="UniProtKB-UniRule"/>
</dbReference>
<evidence type="ECO:0000256" key="1">
    <source>
        <dbReference type="PROSITE-ProRule" id="PRU00267"/>
    </source>
</evidence>
<evidence type="ECO:0000313" key="5">
    <source>
        <dbReference type="Proteomes" id="UP000001798"/>
    </source>
</evidence>
<keyword evidence="1" id="KW-0539">Nucleus</keyword>
<feature type="compositionally biased region" description="Basic residues" evidence="2">
    <location>
        <begin position="90"/>
        <end position="114"/>
    </location>
</feature>
<dbReference type="PROSITE" id="PS50118">
    <property type="entry name" value="HMG_BOX_2"/>
    <property type="match status" value="1"/>
</dbReference>
<dbReference type="Gene3D" id="1.10.30.10">
    <property type="entry name" value="High mobility group box domain"/>
    <property type="match status" value="2"/>
</dbReference>
<dbReference type="GO" id="GO:0003677">
    <property type="term" value="F:DNA binding"/>
    <property type="evidence" value="ECO:0007669"/>
    <property type="project" value="UniProtKB-UniRule"/>
</dbReference>
<dbReference type="EMBL" id="CP009815">
    <property type="protein sequence ID" value="ATZ55026.1"/>
    <property type="molecule type" value="Genomic_DNA"/>
</dbReference>
<dbReference type="GeneID" id="5437433"/>
<dbReference type="SMART" id="SM00398">
    <property type="entry name" value="HMG"/>
    <property type="match status" value="2"/>
</dbReference>
<dbReference type="VEuPathDB" id="FungiDB:Bcin11g03320"/>
<sequence length="335" mass="37408">MLSNVGRAAIKRIGGSNLSTNLLLATVCQLQRVEGQQNVESTLKASSTSFLARRLYATATKTTQTETVVEKKPVAKKAPAKKSTTAAKPPVKKSTKTTTKKTAKPVKKPVKKIKSAKETVAKKRGPKPKKQLTDAQKLKLKLKELKAIAFLKEAPKQIPDTAYSLMFMDLVKKGTSVIDAAKQASEKYKSASTAELERLEQTAKENKAVNARNYKNWVQSHTPAEIRTANYARHHIRRLTNKSATPRIIKDDRLVKKVTSSLFLFMKERYQSGEFAGLGIPESSKQIVQEYKSMSPEQRKPFEDASLADQERYIQEYRTVYGEEPKVALKAQVQA</sequence>
<feature type="region of interest" description="Disordered" evidence="2">
    <location>
        <begin position="70"/>
        <end position="132"/>
    </location>
</feature>
<evidence type="ECO:0000259" key="3">
    <source>
        <dbReference type="PROSITE" id="PS50118"/>
    </source>
</evidence>
<evidence type="ECO:0000313" key="4">
    <source>
        <dbReference type="EMBL" id="ATZ55026.1"/>
    </source>
</evidence>
<dbReference type="Proteomes" id="UP000001798">
    <property type="component" value="Chromosome 11"/>
</dbReference>
<dbReference type="InterPro" id="IPR009071">
    <property type="entry name" value="HMG_box_dom"/>
</dbReference>
<accession>A0A384JWP0</accession>
<dbReference type="OMA" id="WVKSHTP"/>
<protein>
    <recommendedName>
        <fullName evidence="3">HMG box domain-containing protein</fullName>
    </recommendedName>
</protein>
<name>A0A384JWP0_BOTFB</name>
<reference evidence="4 5" key="2">
    <citation type="journal article" date="2012" name="Eukaryot. Cell">
        <title>Genome update of Botrytis cinerea strains B05.10 and T4.</title>
        <authorList>
            <person name="Staats M."/>
            <person name="van Kan J.A."/>
        </authorList>
    </citation>
    <scope>NUCLEOTIDE SEQUENCE [LARGE SCALE GENOMIC DNA]</scope>
    <source>
        <strain evidence="4 5">B05.10</strain>
    </source>
</reference>
<dbReference type="CDD" id="cd00084">
    <property type="entry name" value="HMG-box_SF"/>
    <property type="match status" value="1"/>
</dbReference>
<dbReference type="RefSeq" id="XP_001556849.1">
    <property type="nucleotide sequence ID" value="XM_001556799.2"/>
</dbReference>
<feature type="DNA-binding region" description="HMG box" evidence="1">
    <location>
        <begin position="255"/>
        <end position="321"/>
    </location>
</feature>
<dbReference type="OrthoDB" id="1919336at2759"/>
<evidence type="ECO:0000256" key="2">
    <source>
        <dbReference type="SAM" id="MobiDB-lite"/>
    </source>
</evidence>
<feature type="domain" description="HMG box" evidence="3">
    <location>
        <begin position="255"/>
        <end position="321"/>
    </location>
</feature>
<reference evidence="4 5" key="3">
    <citation type="journal article" date="2017" name="Mol. Plant Pathol.">
        <title>A gapless genome sequence of the fungus Botrytis cinerea.</title>
        <authorList>
            <person name="Van Kan J.A."/>
            <person name="Stassen J.H."/>
            <person name="Mosbach A."/>
            <person name="Van Der Lee T.A."/>
            <person name="Faino L."/>
            <person name="Farmer A.D."/>
            <person name="Papasotiriou D.G."/>
            <person name="Zhou S."/>
            <person name="Seidl M.F."/>
            <person name="Cottam E."/>
            <person name="Edel D."/>
            <person name="Hahn M."/>
            <person name="Schwartz D.C."/>
            <person name="Dietrich R.A."/>
            <person name="Widdison S."/>
            <person name="Scalliet G."/>
        </authorList>
    </citation>
    <scope>NUCLEOTIDE SEQUENCE [LARGE SCALE GENOMIC DNA]</scope>
    <source>
        <strain evidence="4 5">B05.10</strain>
    </source>
</reference>
<dbReference type="InterPro" id="IPR036910">
    <property type="entry name" value="HMG_box_dom_sf"/>
</dbReference>